<gene>
    <name evidence="3" type="ORF">DdX_21813</name>
</gene>
<dbReference type="Pfam" id="PF05433">
    <property type="entry name" value="Rick_17kDa_Anti"/>
    <property type="match status" value="1"/>
</dbReference>
<name>A0AAD4QVC4_9BILA</name>
<feature type="compositionally biased region" description="Low complexity" evidence="1">
    <location>
        <begin position="262"/>
        <end position="271"/>
    </location>
</feature>
<comment type="caution">
    <text evidence="3">The sequence shown here is derived from an EMBL/GenBank/DDBJ whole genome shotgun (WGS) entry which is preliminary data.</text>
</comment>
<feature type="region of interest" description="Disordered" evidence="1">
    <location>
        <begin position="212"/>
        <end position="271"/>
    </location>
</feature>
<feature type="compositionally biased region" description="Basic and acidic residues" evidence="1">
    <location>
        <begin position="214"/>
        <end position="261"/>
    </location>
</feature>
<evidence type="ECO:0000313" key="4">
    <source>
        <dbReference type="Proteomes" id="UP001201812"/>
    </source>
</evidence>
<evidence type="ECO:0000259" key="2">
    <source>
        <dbReference type="Pfam" id="PF05433"/>
    </source>
</evidence>
<keyword evidence="4" id="KW-1185">Reference proteome</keyword>
<accession>A0AAD4QVC4</accession>
<organism evidence="3 4">
    <name type="scientific">Ditylenchus destructor</name>
    <dbReference type="NCBI Taxonomy" id="166010"/>
    <lineage>
        <taxon>Eukaryota</taxon>
        <taxon>Metazoa</taxon>
        <taxon>Ecdysozoa</taxon>
        <taxon>Nematoda</taxon>
        <taxon>Chromadorea</taxon>
        <taxon>Rhabditida</taxon>
        <taxon>Tylenchina</taxon>
        <taxon>Tylenchomorpha</taxon>
        <taxon>Sphaerularioidea</taxon>
        <taxon>Anguinidae</taxon>
        <taxon>Anguininae</taxon>
        <taxon>Ditylenchus</taxon>
    </lineage>
</organism>
<feature type="region of interest" description="Disordered" evidence="1">
    <location>
        <begin position="641"/>
        <end position="674"/>
    </location>
</feature>
<feature type="domain" description="Glycine zipper 2TM" evidence="2">
    <location>
        <begin position="336"/>
        <end position="376"/>
    </location>
</feature>
<dbReference type="InterPro" id="IPR008816">
    <property type="entry name" value="Gly_zipper_2TM_dom"/>
</dbReference>
<proteinExistence type="predicted"/>
<sequence length="709" mass="79227">MLDDCCGIAVHEHHTRAFRQQWFDRTDHRAAFRAMAITSATVALTFTARDMACVLLELLSGVYAEEGACAAPQKERERAYLSVVSVPRKKRSDDNYMGAWRMHYQWTSSNSCCRRATGSLFTGRHRRVYSRATDMGDMICSSYRAPFPEQARLRVLRSRSSEQGNGHQLLIATGAGVSRESRIVALSGARAAHRAFALAYGKLLAASSYPHNRFQTDSERSHLRAREQRRDVREADREYREDLRDADNPREVRRAQREHARSIANANRNARQANRSWRGYANYDWDRREPGRDRYDAERYYRSGNYYQTRTLAANDRVYRGQNGRYYCRRSDGTTGLIIGAAAGGLVGNTIGRGDSQVLATLIGAAGGGLAGRAIERETVPHCHCTHSSAGITYRAAHLPDIHSIGRDRSARWRLRVDAIACRLPTTDCASEVKACLSRHAHYPSRCDAGVSGLQDNIGEGLAASFRFHLPNPGIALQIRVSHSGDAKALDDRLAYLRAVERFDPVNRRDSFLNAIDQKAVDPRLDELRHRSAAHCDDRGTAGHRLDNRQAERLFEIGEVKECPARRLRFPASMVEAVVLSSVDTKNAQGRLPGGYTSGFARRRESRLVHRQPAFGQPRAPRVVGAVRAAGDRATASAPGHLIARPDRTSPMPSSSPDRASACRATWTEASPRRGPLPRRCVQRYAAHHGCRAPSWAIRNLKAMLRELE</sequence>
<evidence type="ECO:0000256" key="1">
    <source>
        <dbReference type="SAM" id="MobiDB-lite"/>
    </source>
</evidence>
<dbReference type="AlphaFoldDB" id="A0AAD4QVC4"/>
<dbReference type="Proteomes" id="UP001201812">
    <property type="component" value="Unassembled WGS sequence"/>
</dbReference>
<dbReference type="EMBL" id="JAKKPZ010000910">
    <property type="protein sequence ID" value="KAI1691546.1"/>
    <property type="molecule type" value="Genomic_DNA"/>
</dbReference>
<protein>
    <submittedName>
        <fullName evidence="3">Glycine zipper 2TM domain-containing protein</fullName>
    </submittedName>
</protein>
<reference evidence="3" key="1">
    <citation type="submission" date="2022-01" db="EMBL/GenBank/DDBJ databases">
        <title>Genome Sequence Resource for Two Populations of Ditylenchus destructor, the Migratory Endoparasitic Phytonematode.</title>
        <authorList>
            <person name="Zhang H."/>
            <person name="Lin R."/>
            <person name="Xie B."/>
        </authorList>
    </citation>
    <scope>NUCLEOTIDE SEQUENCE</scope>
    <source>
        <strain evidence="3">BazhouSP</strain>
    </source>
</reference>
<evidence type="ECO:0000313" key="3">
    <source>
        <dbReference type="EMBL" id="KAI1691546.1"/>
    </source>
</evidence>
<dbReference type="GO" id="GO:0019867">
    <property type="term" value="C:outer membrane"/>
    <property type="evidence" value="ECO:0007669"/>
    <property type="project" value="InterPro"/>
</dbReference>